<reference evidence="1 2" key="1">
    <citation type="journal article" date="2024" name="Chem. Sci.">
        <title>Discovery of megapolipeptins by genome mining of a Burkholderiales bacteria collection.</title>
        <authorList>
            <person name="Paulo B.S."/>
            <person name="Recchia M.J.J."/>
            <person name="Lee S."/>
            <person name="Fergusson C.H."/>
            <person name="Romanowski S.B."/>
            <person name="Hernandez A."/>
            <person name="Krull N."/>
            <person name="Liu D.Y."/>
            <person name="Cavanagh H."/>
            <person name="Bos A."/>
            <person name="Gray C.A."/>
            <person name="Murphy B.T."/>
            <person name="Linington R.G."/>
            <person name="Eustaquio A.S."/>
        </authorList>
    </citation>
    <scope>NUCLEOTIDE SEQUENCE [LARGE SCALE GENOMIC DNA]</scope>
    <source>
        <strain evidence="1 2">RL17-379-BIB-C</strain>
    </source>
</reference>
<comment type="caution">
    <text evidence="1">The sequence shown here is derived from an EMBL/GenBank/DDBJ whole genome shotgun (WGS) entry which is preliminary data.</text>
</comment>
<proteinExistence type="predicted"/>
<evidence type="ECO:0000313" key="1">
    <source>
        <dbReference type="EMBL" id="MFM0445495.1"/>
    </source>
</evidence>
<organism evidence="1 2">
    <name type="scientific">Paraburkholderia strydomiana</name>
    <dbReference type="NCBI Taxonomy" id="1245417"/>
    <lineage>
        <taxon>Bacteria</taxon>
        <taxon>Pseudomonadati</taxon>
        <taxon>Pseudomonadota</taxon>
        <taxon>Betaproteobacteria</taxon>
        <taxon>Burkholderiales</taxon>
        <taxon>Burkholderiaceae</taxon>
        <taxon>Paraburkholderia</taxon>
    </lineage>
</organism>
<dbReference type="RefSeq" id="WP_408130149.1">
    <property type="nucleotide sequence ID" value="NZ_JAQQDH010000005.1"/>
</dbReference>
<dbReference type="Proteomes" id="UP001629288">
    <property type="component" value="Unassembled WGS sequence"/>
</dbReference>
<accession>A0ABW9C5U5</accession>
<protein>
    <submittedName>
        <fullName evidence="1">Uncharacterized protein</fullName>
    </submittedName>
</protein>
<sequence>MPLQKDYETPSTGALASYHVIQQVSLDYVSALTTATVASYLSKDAKDAGRFAMYAQQIQIAGLPGSGSDARDFAEEQLVAPAPDGAPPQTASRYAFTGAQIVG</sequence>
<evidence type="ECO:0000313" key="2">
    <source>
        <dbReference type="Proteomes" id="UP001629288"/>
    </source>
</evidence>
<name>A0ABW9C5U5_9BURK</name>
<gene>
    <name evidence="1" type="ORF">PQR00_18025</name>
</gene>
<dbReference type="EMBL" id="JAQQDH010000005">
    <property type="protein sequence ID" value="MFM0445495.1"/>
    <property type="molecule type" value="Genomic_DNA"/>
</dbReference>
<keyword evidence="2" id="KW-1185">Reference proteome</keyword>